<keyword evidence="6 8" id="KW-0472">Membrane</keyword>
<evidence type="ECO:0000256" key="7">
    <source>
        <dbReference type="SAM" id="MobiDB-lite"/>
    </source>
</evidence>
<dbReference type="PANTHER" id="PTHR32468:SF0">
    <property type="entry name" value="K(+)_H(+) ANTIPORTER 1"/>
    <property type="match status" value="1"/>
</dbReference>
<feature type="domain" description="Cation/H+ exchanger transmembrane" evidence="9">
    <location>
        <begin position="46"/>
        <end position="428"/>
    </location>
</feature>
<name>A0A3A9Z7S0_9ACTN</name>
<dbReference type="InterPro" id="IPR050794">
    <property type="entry name" value="CPA2_transporter"/>
</dbReference>
<feature type="transmembrane region" description="Helical" evidence="8">
    <location>
        <begin position="98"/>
        <end position="117"/>
    </location>
</feature>
<dbReference type="GO" id="GO:1902600">
    <property type="term" value="P:proton transmembrane transport"/>
    <property type="evidence" value="ECO:0007669"/>
    <property type="project" value="InterPro"/>
</dbReference>
<comment type="caution">
    <text evidence="10">The sequence shown here is derived from an EMBL/GenBank/DDBJ whole genome shotgun (WGS) entry which is preliminary data.</text>
</comment>
<dbReference type="InterPro" id="IPR006153">
    <property type="entry name" value="Cation/H_exchanger_TM"/>
</dbReference>
<evidence type="ECO:0000256" key="2">
    <source>
        <dbReference type="ARBA" id="ARBA00022448"/>
    </source>
</evidence>
<evidence type="ECO:0000259" key="9">
    <source>
        <dbReference type="Pfam" id="PF00999"/>
    </source>
</evidence>
<keyword evidence="3 8" id="KW-0812">Transmembrane</keyword>
<feature type="transmembrane region" description="Helical" evidence="8">
    <location>
        <begin position="233"/>
        <end position="252"/>
    </location>
</feature>
<feature type="transmembrane region" description="Helical" evidence="8">
    <location>
        <begin position="199"/>
        <end position="221"/>
    </location>
</feature>
<dbReference type="GO" id="GO:0016020">
    <property type="term" value="C:membrane"/>
    <property type="evidence" value="ECO:0007669"/>
    <property type="project" value="UniProtKB-SubCell"/>
</dbReference>
<proteinExistence type="predicted"/>
<dbReference type="Gene3D" id="1.20.1530.20">
    <property type="match status" value="1"/>
</dbReference>
<evidence type="ECO:0000313" key="11">
    <source>
        <dbReference type="Proteomes" id="UP000272474"/>
    </source>
</evidence>
<feature type="transmembrane region" description="Helical" evidence="8">
    <location>
        <begin position="348"/>
        <end position="367"/>
    </location>
</feature>
<evidence type="ECO:0000256" key="8">
    <source>
        <dbReference type="SAM" id="Phobius"/>
    </source>
</evidence>
<evidence type="ECO:0000256" key="5">
    <source>
        <dbReference type="ARBA" id="ARBA00023065"/>
    </source>
</evidence>
<keyword evidence="2" id="KW-0813">Transport</keyword>
<dbReference type="AlphaFoldDB" id="A0A3A9Z7S0"/>
<feature type="region of interest" description="Disordered" evidence="7">
    <location>
        <begin position="438"/>
        <end position="459"/>
    </location>
</feature>
<dbReference type="GO" id="GO:0015297">
    <property type="term" value="F:antiporter activity"/>
    <property type="evidence" value="ECO:0007669"/>
    <property type="project" value="InterPro"/>
</dbReference>
<gene>
    <name evidence="10" type="ORF">D7294_09505</name>
</gene>
<evidence type="ECO:0000256" key="4">
    <source>
        <dbReference type="ARBA" id="ARBA00022989"/>
    </source>
</evidence>
<keyword evidence="11" id="KW-1185">Reference proteome</keyword>
<organism evidence="10 11">
    <name type="scientific">Streptomyces hoynatensis</name>
    <dbReference type="NCBI Taxonomy" id="1141874"/>
    <lineage>
        <taxon>Bacteria</taxon>
        <taxon>Bacillati</taxon>
        <taxon>Actinomycetota</taxon>
        <taxon>Actinomycetes</taxon>
        <taxon>Kitasatosporales</taxon>
        <taxon>Streptomycetaceae</taxon>
        <taxon>Streptomyces</taxon>
    </lineage>
</organism>
<evidence type="ECO:0000256" key="3">
    <source>
        <dbReference type="ARBA" id="ARBA00022692"/>
    </source>
</evidence>
<evidence type="ECO:0000313" key="10">
    <source>
        <dbReference type="EMBL" id="RKN43914.1"/>
    </source>
</evidence>
<dbReference type="Pfam" id="PF00999">
    <property type="entry name" value="Na_H_Exchanger"/>
    <property type="match status" value="1"/>
</dbReference>
<reference evidence="10 11" key="1">
    <citation type="journal article" date="2014" name="Int. J. Syst. Evol. Microbiol.">
        <title>Streptomyces hoynatensis sp. nov., isolated from deep marine sediment.</title>
        <authorList>
            <person name="Veyisoglu A."/>
            <person name="Sahin N."/>
        </authorList>
    </citation>
    <scope>NUCLEOTIDE SEQUENCE [LARGE SCALE GENOMIC DNA]</scope>
    <source>
        <strain evidence="10 11">KCTC 29097</strain>
    </source>
</reference>
<protein>
    <submittedName>
        <fullName evidence="10">Cation/H(+) antiporter</fullName>
    </submittedName>
</protein>
<feature type="transmembrane region" description="Helical" evidence="8">
    <location>
        <begin position="60"/>
        <end position="78"/>
    </location>
</feature>
<dbReference type="OrthoDB" id="9793589at2"/>
<keyword evidence="4 8" id="KW-1133">Transmembrane helix</keyword>
<feature type="transmembrane region" description="Helical" evidence="8">
    <location>
        <begin position="163"/>
        <end position="187"/>
    </location>
</feature>
<sequence>MTPRTLPRRQARRAHPPGALVSLAATDLDWVTTTTIGGIALVLAVGTLFVALARRLRQPAVIGEIAAGICLGPSLLGLLPGDLPEQFFPGGVRGYLSVVAQIALVLFMFIIGWEFDFDTLRGRGRTTGVVWFSAAALPLSLGVGLAGLLFGSYDTVDGHRLDFADFALFMGTAMSIAAFPVLARIIWDSGLHQTRLGAQALALAALDDLLAWCLLAVVTALATASGAGGFLDVIGWGAVFIAVMLAVVRPCLARLARLAPRAGHHLATLAAAGALGSAYLTSEIGLHPIFGAFVFGLVMPRHTETELLHQAARVPLEHAGRLLLPVFFVVTGLSVDLTSMTATGAVHMLLIIATACLGKLGGVLLSARMSGMGWHESATLGLLMNTRGLTELVILNIGLDLGLLDTELFTAMVMMALVTTAMTSPLLTVMLRHGRSDVTTRDRPVAGGERRERGVRLDR</sequence>
<dbReference type="InterPro" id="IPR038770">
    <property type="entry name" value="Na+/solute_symporter_sf"/>
</dbReference>
<accession>A0A3A9Z7S0</accession>
<feature type="transmembrane region" description="Helical" evidence="8">
    <location>
        <begin position="379"/>
        <end position="399"/>
    </location>
</feature>
<dbReference type="Proteomes" id="UP000272474">
    <property type="component" value="Unassembled WGS sequence"/>
</dbReference>
<feature type="transmembrane region" description="Helical" evidence="8">
    <location>
        <begin position="411"/>
        <end position="431"/>
    </location>
</feature>
<keyword evidence="5" id="KW-0406">Ion transport</keyword>
<comment type="subcellular location">
    <subcellularLocation>
        <location evidence="1">Membrane</location>
        <topology evidence="1">Multi-pass membrane protein</topology>
    </subcellularLocation>
</comment>
<feature type="transmembrane region" description="Helical" evidence="8">
    <location>
        <begin position="129"/>
        <end position="151"/>
    </location>
</feature>
<evidence type="ECO:0000256" key="1">
    <source>
        <dbReference type="ARBA" id="ARBA00004141"/>
    </source>
</evidence>
<feature type="transmembrane region" description="Helical" evidence="8">
    <location>
        <begin position="30"/>
        <end position="53"/>
    </location>
</feature>
<evidence type="ECO:0000256" key="6">
    <source>
        <dbReference type="ARBA" id="ARBA00023136"/>
    </source>
</evidence>
<dbReference type="EMBL" id="RBAL01000004">
    <property type="protein sequence ID" value="RKN43914.1"/>
    <property type="molecule type" value="Genomic_DNA"/>
</dbReference>
<dbReference type="PANTHER" id="PTHR32468">
    <property type="entry name" value="CATION/H + ANTIPORTER"/>
    <property type="match status" value="1"/>
</dbReference>